<evidence type="ECO:0000256" key="2">
    <source>
        <dbReference type="ARBA" id="ARBA00022517"/>
    </source>
</evidence>
<dbReference type="Gene3D" id="3.30.300.70">
    <property type="entry name" value="RimP-like superfamily, N-terminal"/>
    <property type="match status" value="1"/>
</dbReference>
<reference evidence="6 7" key="1">
    <citation type="submission" date="2016-10" db="EMBL/GenBank/DDBJ databases">
        <authorList>
            <person name="de Groot N.N."/>
        </authorList>
    </citation>
    <scope>NUCLEOTIDE SEQUENCE [LARGE SCALE GENOMIC DNA]</scope>
    <source>
        <strain evidence="6 7">DSM 27078</strain>
    </source>
</reference>
<protein>
    <recommendedName>
        <fullName evidence="3">Ribosome maturation factor RimP</fullName>
    </recommendedName>
</protein>
<dbReference type="InterPro" id="IPR035956">
    <property type="entry name" value="RimP_N_sf"/>
</dbReference>
<gene>
    <name evidence="3" type="primary">rimP</name>
    <name evidence="6" type="ORF">SAMN05444005_10742</name>
</gene>
<dbReference type="EMBL" id="FOEI01000007">
    <property type="protein sequence ID" value="SEQ12773.1"/>
    <property type="molecule type" value="Genomic_DNA"/>
</dbReference>
<sequence>MTFKEKVKALLDKALEENQHLFLIDLSITEANKINVVLDGDSGVNLQDCININKALNADLETEDVDFSLEVASAGISSPLKLVRQYKKNIGRTLKVKTVSQEEIEATLADADDDFATLTWKAREPKEIGKGKVTVEKNVKLPYSEIKEAVVIISF</sequence>
<dbReference type="Proteomes" id="UP000198648">
    <property type="component" value="Unassembled WGS sequence"/>
</dbReference>
<feature type="domain" description="Ribosome maturation factor RimP C-terminal" evidence="5">
    <location>
        <begin position="80"/>
        <end position="155"/>
    </location>
</feature>
<dbReference type="PANTHER" id="PTHR33867">
    <property type="entry name" value="RIBOSOME MATURATION FACTOR RIMP"/>
    <property type="match status" value="1"/>
</dbReference>
<comment type="similarity">
    <text evidence="3">Belongs to the RimP family.</text>
</comment>
<dbReference type="HAMAP" id="MF_01077">
    <property type="entry name" value="RimP"/>
    <property type="match status" value="1"/>
</dbReference>
<keyword evidence="2 3" id="KW-0690">Ribosome biogenesis</keyword>
<keyword evidence="1 3" id="KW-0963">Cytoplasm</keyword>
<dbReference type="InterPro" id="IPR028998">
    <property type="entry name" value="RimP_C"/>
</dbReference>
<evidence type="ECO:0000259" key="5">
    <source>
        <dbReference type="Pfam" id="PF17384"/>
    </source>
</evidence>
<evidence type="ECO:0000256" key="1">
    <source>
        <dbReference type="ARBA" id="ARBA00022490"/>
    </source>
</evidence>
<dbReference type="Pfam" id="PF17384">
    <property type="entry name" value="DUF150_C"/>
    <property type="match status" value="1"/>
</dbReference>
<comment type="subcellular location">
    <subcellularLocation>
        <location evidence="3">Cytoplasm</location>
    </subcellularLocation>
</comment>
<dbReference type="InterPro" id="IPR028989">
    <property type="entry name" value="RimP_N"/>
</dbReference>
<dbReference type="InterPro" id="IPR003728">
    <property type="entry name" value="Ribosome_maturation_RimP"/>
</dbReference>
<name>A0A1H9DJ42_9FLAO</name>
<evidence type="ECO:0000313" key="7">
    <source>
        <dbReference type="Proteomes" id="UP000198648"/>
    </source>
</evidence>
<organism evidence="6 7">
    <name type="scientific">Flavobacterium urocaniciphilum</name>
    <dbReference type="NCBI Taxonomy" id="1299341"/>
    <lineage>
        <taxon>Bacteria</taxon>
        <taxon>Pseudomonadati</taxon>
        <taxon>Bacteroidota</taxon>
        <taxon>Flavobacteriia</taxon>
        <taxon>Flavobacteriales</taxon>
        <taxon>Flavobacteriaceae</taxon>
        <taxon>Flavobacterium</taxon>
    </lineage>
</organism>
<proteinExistence type="inferred from homology"/>
<feature type="domain" description="Ribosome maturation factor RimP N-terminal" evidence="4">
    <location>
        <begin position="19"/>
        <end position="76"/>
    </location>
</feature>
<dbReference type="GO" id="GO:0005737">
    <property type="term" value="C:cytoplasm"/>
    <property type="evidence" value="ECO:0007669"/>
    <property type="project" value="UniProtKB-SubCell"/>
</dbReference>
<dbReference type="SUPFAM" id="SSF75420">
    <property type="entry name" value="YhbC-like, N-terminal domain"/>
    <property type="match status" value="1"/>
</dbReference>
<comment type="function">
    <text evidence="3">Required for maturation of 30S ribosomal subunits.</text>
</comment>
<dbReference type="AlphaFoldDB" id="A0A1H9DJ42"/>
<evidence type="ECO:0000256" key="3">
    <source>
        <dbReference type="HAMAP-Rule" id="MF_01077"/>
    </source>
</evidence>
<dbReference type="Pfam" id="PF02576">
    <property type="entry name" value="RimP_N"/>
    <property type="match status" value="1"/>
</dbReference>
<accession>A0A1H9DJ42</accession>
<dbReference type="OrthoDB" id="9789702at2"/>
<dbReference type="PANTHER" id="PTHR33867:SF1">
    <property type="entry name" value="RIBOSOME MATURATION FACTOR RIMP"/>
    <property type="match status" value="1"/>
</dbReference>
<dbReference type="GO" id="GO:0042274">
    <property type="term" value="P:ribosomal small subunit biogenesis"/>
    <property type="evidence" value="ECO:0007669"/>
    <property type="project" value="UniProtKB-UniRule"/>
</dbReference>
<keyword evidence="7" id="KW-1185">Reference proteome</keyword>
<evidence type="ECO:0000259" key="4">
    <source>
        <dbReference type="Pfam" id="PF02576"/>
    </source>
</evidence>
<dbReference type="STRING" id="1299341.SAMN05444005_10742"/>
<dbReference type="RefSeq" id="WP_091469321.1">
    <property type="nucleotide sequence ID" value="NZ_FOEI01000007.1"/>
</dbReference>
<evidence type="ECO:0000313" key="6">
    <source>
        <dbReference type="EMBL" id="SEQ12773.1"/>
    </source>
</evidence>
<dbReference type="NCBIfam" id="NF002531">
    <property type="entry name" value="PRK02001.1"/>
    <property type="match status" value="1"/>
</dbReference>